<dbReference type="PROSITE" id="PS51918">
    <property type="entry name" value="RADICAL_SAM"/>
    <property type="match status" value="1"/>
</dbReference>
<evidence type="ECO:0000256" key="3">
    <source>
        <dbReference type="ARBA" id="ARBA00023004"/>
    </source>
</evidence>
<dbReference type="InterPro" id="IPR013785">
    <property type="entry name" value="Aldolase_TIM"/>
</dbReference>
<dbReference type="Pfam" id="PF04055">
    <property type="entry name" value="Radical_SAM"/>
    <property type="match status" value="1"/>
</dbReference>
<keyword evidence="5" id="KW-0004">4Fe-4S</keyword>
<comment type="cofactor">
    <cofactor evidence="5">
        <name>[4Fe-4S] cluster</name>
        <dbReference type="ChEBI" id="CHEBI:49883"/>
    </cofactor>
    <text evidence="5">Binds 1 [4Fe-4S] cluster. The cluster is coordinated with 3 cysteines and an exchangeable S-adenosyl-L-methionine.</text>
</comment>
<keyword evidence="3 5" id="KW-0408">Iron</keyword>
<gene>
    <name evidence="8" type="ORF">SAMN05660337_1944</name>
</gene>
<evidence type="ECO:0000259" key="7">
    <source>
        <dbReference type="PROSITE" id="PS51918"/>
    </source>
</evidence>
<evidence type="ECO:0000256" key="1">
    <source>
        <dbReference type="ARBA" id="ARBA00022691"/>
    </source>
</evidence>
<dbReference type="GO" id="GO:0016740">
    <property type="term" value="F:transferase activity"/>
    <property type="evidence" value="ECO:0007669"/>
    <property type="project" value="TreeGrafter"/>
</dbReference>
<dbReference type="OrthoDB" id="9775764at2"/>
<dbReference type="RefSeq" id="WP_092160583.1">
    <property type="nucleotide sequence ID" value="NZ_FNGA01000003.1"/>
</dbReference>
<dbReference type="PANTHER" id="PTHR43726">
    <property type="entry name" value="3-METHYLORNITHINE SYNTHASE"/>
    <property type="match status" value="1"/>
</dbReference>
<feature type="domain" description="Radical SAM core" evidence="7">
    <location>
        <begin position="35"/>
        <end position="255"/>
    </location>
</feature>
<evidence type="ECO:0000256" key="4">
    <source>
        <dbReference type="ARBA" id="ARBA00023014"/>
    </source>
</evidence>
<dbReference type="Gene3D" id="3.20.20.70">
    <property type="entry name" value="Aldolase class I"/>
    <property type="match status" value="1"/>
</dbReference>
<feature type="binding site" evidence="6">
    <location>
        <position position="167"/>
    </location>
    <ligand>
        <name>S-adenosyl-L-methionine</name>
        <dbReference type="ChEBI" id="CHEBI:59789"/>
    </ligand>
</feature>
<dbReference type="PIRSF" id="PIRSF004762">
    <property type="entry name" value="CHP00423"/>
    <property type="match status" value="1"/>
</dbReference>
<name>A0A1G9GZP0_9BACT</name>
<proteinExistence type="predicted"/>
<dbReference type="Proteomes" id="UP000199053">
    <property type="component" value="Unassembled WGS sequence"/>
</dbReference>
<keyword evidence="1 5" id="KW-0949">S-adenosyl-L-methionine</keyword>
<feature type="binding site" evidence="6">
    <location>
        <position position="148"/>
    </location>
    <ligand>
        <name>S-adenosyl-L-methionine</name>
        <dbReference type="ChEBI" id="CHEBI:59789"/>
    </ligand>
</feature>
<dbReference type="AlphaFoldDB" id="A0A1G9GZP0"/>
<dbReference type="GO" id="GO:0051539">
    <property type="term" value="F:4 iron, 4 sulfur cluster binding"/>
    <property type="evidence" value="ECO:0007669"/>
    <property type="project" value="UniProtKB-KW"/>
</dbReference>
<dbReference type="SFLD" id="SFLDG01082">
    <property type="entry name" value="B12-binding_domain_containing"/>
    <property type="match status" value="1"/>
</dbReference>
<dbReference type="InterPro" id="IPR007197">
    <property type="entry name" value="rSAM"/>
</dbReference>
<dbReference type="InterPro" id="IPR006638">
    <property type="entry name" value="Elp3/MiaA/NifB-like_rSAM"/>
</dbReference>
<accession>A0A1G9GZP0</accession>
<evidence type="ECO:0000256" key="5">
    <source>
        <dbReference type="PIRSR" id="PIRSR004762-1"/>
    </source>
</evidence>
<feature type="binding site" evidence="6">
    <location>
        <position position="123"/>
    </location>
    <ligand>
        <name>(3R)-3-methyl-D-ornithine</name>
        <dbReference type="ChEBI" id="CHEBI:64642"/>
    </ligand>
</feature>
<dbReference type="CDD" id="cd01335">
    <property type="entry name" value="Radical_SAM"/>
    <property type="match status" value="1"/>
</dbReference>
<dbReference type="STRING" id="246191.SAMN05660337_1944"/>
<evidence type="ECO:0000256" key="6">
    <source>
        <dbReference type="PIRSR" id="PIRSR004762-2"/>
    </source>
</evidence>
<sequence>MYALSELKILNYLNGQNDDELFELADQVREKVFKNEVYLRAIVEFSNVCNKKCFYCGLRAPNSKINRYRLDLPTILEASETAALNGARTIVLQSGDDFSYSKEQIGELIKEIKNRHDVAVTLSIGDRDLDEYGYWFECGADRCLIKIETSNPELYKQIRDGEKFNERLNRIKSLHDMGYEIGSGIIVGLPDSDVESLLQDILFLTDLKLDMIAAGPFVPHPDTPFAEAVPGDLLLSYRVTALLRILNPESNIPATSALDSFDAKGREIGLSRGCNVIMPSVTPSAHRADYNIYPGKNSVAIDVSDSLSQAENTIRSLNLIPSSSKGFSKRNNNVQ</sequence>
<dbReference type="SFLD" id="SFLDG01060">
    <property type="entry name" value="BATS_domain_containing"/>
    <property type="match status" value="1"/>
</dbReference>
<dbReference type="PANTHER" id="PTHR43726:SF1">
    <property type="entry name" value="BIOTIN SYNTHASE"/>
    <property type="match status" value="1"/>
</dbReference>
<dbReference type="GO" id="GO:0046872">
    <property type="term" value="F:metal ion binding"/>
    <property type="evidence" value="ECO:0007669"/>
    <property type="project" value="UniProtKB-KW"/>
</dbReference>
<dbReference type="SFLD" id="SFLDG01280">
    <property type="entry name" value="HydE/PylB-like"/>
    <property type="match status" value="1"/>
</dbReference>
<dbReference type="InterPro" id="IPR024021">
    <property type="entry name" value="FeFe-hyd_HydE_rSAM"/>
</dbReference>
<keyword evidence="2" id="KW-0479">Metal-binding</keyword>
<dbReference type="NCBIfam" id="TIGR03956">
    <property type="entry name" value="rSAM_HydE"/>
    <property type="match status" value="1"/>
</dbReference>
<feature type="binding site" evidence="5">
    <location>
        <position position="56"/>
    </location>
    <ligand>
        <name>[4Fe-4S] cluster</name>
        <dbReference type="ChEBI" id="CHEBI:49883"/>
        <note>4Fe-4S-S-AdoMet</note>
    </ligand>
</feature>
<dbReference type="InterPro" id="IPR034422">
    <property type="entry name" value="HydE/PylB-like"/>
</dbReference>
<evidence type="ECO:0000313" key="9">
    <source>
        <dbReference type="Proteomes" id="UP000199053"/>
    </source>
</evidence>
<feature type="binding site" evidence="5">
    <location>
        <position position="53"/>
    </location>
    <ligand>
        <name>[4Fe-4S] cluster</name>
        <dbReference type="ChEBI" id="CHEBI:49883"/>
        <note>4Fe-4S-S-AdoMet</note>
    </ligand>
</feature>
<dbReference type="SUPFAM" id="SSF102114">
    <property type="entry name" value="Radical SAM enzymes"/>
    <property type="match status" value="1"/>
</dbReference>
<protein>
    <submittedName>
        <fullName evidence="8">Biotin synthase</fullName>
    </submittedName>
</protein>
<reference evidence="9" key="1">
    <citation type="submission" date="2016-10" db="EMBL/GenBank/DDBJ databases">
        <authorList>
            <person name="Varghese N."/>
            <person name="Submissions S."/>
        </authorList>
    </citation>
    <scope>NUCLEOTIDE SEQUENCE [LARGE SCALE GENOMIC DNA]</scope>
    <source>
        <strain evidence="9">DSM 16995</strain>
    </source>
</reference>
<dbReference type="SFLD" id="SFLDS00029">
    <property type="entry name" value="Radical_SAM"/>
    <property type="match status" value="1"/>
</dbReference>
<keyword evidence="9" id="KW-1185">Reference proteome</keyword>
<evidence type="ECO:0000256" key="2">
    <source>
        <dbReference type="ARBA" id="ARBA00022723"/>
    </source>
</evidence>
<dbReference type="InterPro" id="IPR058240">
    <property type="entry name" value="rSAM_sf"/>
</dbReference>
<dbReference type="EMBL" id="FNGA01000003">
    <property type="protein sequence ID" value="SDL06121.1"/>
    <property type="molecule type" value="Genomic_DNA"/>
</dbReference>
<feature type="binding site" evidence="6">
    <location>
        <position position="159"/>
    </location>
    <ligand>
        <name>S-adenosyl-L-methionine</name>
        <dbReference type="ChEBI" id="CHEBI:59789"/>
    </ligand>
</feature>
<organism evidence="8 9">
    <name type="scientific">Maridesulfovibrio ferrireducens</name>
    <dbReference type="NCBI Taxonomy" id="246191"/>
    <lineage>
        <taxon>Bacteria</taxon>
        <taxon>Pseudomonadati</taxon>
        <taxon>Thermodesulfobacteriota</taxon>
        <taxon>Desulfovibrionia</taxon>
        <taxon>Desulfovibrionales</taxon>
        <taxon>Desulfovibrionaceae</taxon>
        <taxon>Maridesulfovibrio</taxon>
    </lineage>
</organism>
<dbReference type="SMART" id="SM00729">
    <property type="entry name" value="Elp3"/>
    <property type="match status" value="1"/>
</dbReference>
<feature type="binding site" evidence="5">
    <location>
        <position position="49"/>
    </location>
    <ligand>
        <name>[4Fe-4S] cluster</name>
        <dbReference type="ChEBI" id="CHEBI:49883"/>
        <note>4Fe-4S-S-AdoMet</note>
    </ligand>
</feature>
<evidence type="ECO:0000313" key="8">
    <source>
        <dbReference type="EMBL" id="SDL06121.1"/>
    </source>
</evidence>
<keyword evidence="4 5" id="KW-0411">Iron-sulfur</keyword>